<dbReference type="InterPro" id="IPR044992">
    <property type="entry name" value="ChyE-like"/>
</dbReference>
<feature type="non-terminal residue" evidence="2">
    <location>
        <position position="1"/>
    </location>
</feature>
<dbReference type="EMBL" id="UOEH01000516">
    <property type="protein sequence ID" value="VAW06358.1"/>
    <property type="molecule type" value="Genomic_DNA"/>
</dbReference>
<reference evidence="2" key="1">
    <citation type="submission" date="2018-06" db="EMBL/GenBank/DDBJ databases">
        <authorList>
            <person name="Zhirakovskaya E."/>
        </authorList>
    </citation>
    <scope>NUCLEOTIDE SEQUENCE</scope>
</reference>
<dbReference type="Pfam" id="PF00117">
    <property type="entry name" value="GATase"/>
    <property type="match status" value="1"/>
</dbReference>
<dbReference type="InterPro" id="IPR017926">
    <property type="entry name" value="GATASE"/>
</dbReference>
<keyword evidence="2" id="KW-0315">Glutamine amidotransferase</keyword>
<dbReference type="Gene3D" id="3.40.50.880">
    <property type="match status" value="1"/>
</dbReference>
<accession>A0A3B0SLP5</accession>
<feature type="domain" description="Glutamine amidotransferase" evidence="1">
    <location>
        <begin position="6"/>
        <end position="117"/>
    </location>
</feature>
<organism evidence="2">
    <name type="scientific">hydrothermal vent metagenome</name>
    <dbReference type="NCBI Taxonomy" id="652676"/>
    <lineage>
        <taxon>unclassified sequences</taxon>
        <taxon>metagenomes</taxon>
        <taxon>ecological metagenomes</taxon>
    </lineage>
</organism>
<name>A0A3B0SLP5_9ZZZZ</name>
<protein>
    <submittedName>
        <fullName evidence="2">Glutamine amidotransferase, class I</fullName>
    </submittedName>
</protein>
<dbReference type="CDD" id="cd01741">
    <property type="entry name" value="GATase1_1"/>
    <property type="match status" value="1"/>
</dbReference>
<dbReference type="InterPro" id="IPR029062">
    <property type="entry name" value="Class_I_gatase-like"/>
</dbReference>
<sequence>DWIAPAEELVRRTAEAGKPQVGICFGHQLMAQALGGRVEKSDNGWGVGVHDYEIRGSAEWMAPAQSRIACAVSHQDQVVAAPPGARILGGSEFCPLGMIDYAQGPAVSFQPHPEFSADYASALLRLRRGRIPAAVADPALATLSGKSDRDLLARWIVNFFQLNAR</sequence>
<evidence type="ECO:0000313" key="2">
    <source>
        <dbReference type="EMBL" id="VAW06358.1"/>
    </source>
</evidence>
<dbReference type="PANTHER" id="PTHR42695">
    <property type="entry name" value="GLUTAMINE AMIDOTRANSFERASE YLR126C-RELATED"/>
    <property type="match status" value="1"/>
</dbReference>
<dbReference type="GO" id="GO:0005829">
    <property type="term" value="C:cytosol"/>
    <property type="evidence" value="ECO:0007669"/>
    <property type="project" value="TreeGrafter"/>
</dbReference>
<dbReference type="PROSITE" id="PS51273">
    <property type="entry name" value="GATASE_TYPE_1"/>
    <property type="match status" value="1"/>
</dbReference>
<dbReference type="PANTHER" id="PTHR42695:SF5">
    <property type="entry name" value="GLUTAMINE AMIDOTRANSFERASE YLR126C-RELATED"/>
    <property type="match status" value="1"/>
</dbReference>
<keyword evidence="2" id="KW-0808">Transferase</keyword>
<gene>
    <name evidence="2" type="ORF">MNBD_ALPHA05-2327</name>
</gene>
<dbReference type="SUPFAM" id="SSF52317">
    <property type="entry name" value="Class I glutamine amidotransferase-like"/>
    <property type="match status" value="1"/>
</dbReference>
<dbReference type="GO" id="GO:0016740">
    <property type="term" value="F:transferase activity"/>
    <property type="evidence" value="ECO:0007669"/>
    <property type="project" value="UniProtKB-KW"/>
</dbReference>
<proteinExistence type="predicted"/>
<evidence type="ECO:0000259" key="1">
    <source>
        <dbReference type="Pfam" id="PF00117"/>
    </source>
</evidence>
<dbReference type="AlphaFoldDB" id="A0A3B0SLP5"/>